<feature type="domain" description="Ferritin-like diiron" evidence="7">
    <location>
        <begin position="1"/>
        <end position="149"/>
    </location>
</feature>
<dbReference type="PANTHER" id="PTHR43865">
    <property type="entry name" value="RUBRERYTHRIN-RELATED"/>
    <property type="match status" value="1"/>
</dbReference>
<keyword evidence="4" id="KW-0249">Electron transport</keyword>
<dbReference type="GO" id="GO:0005506">
    <property type="term" value="F:iron ion binding"/>
    <property type="evidence" value="ECO:0007669"/>
    <property type="project" value="InterPro"/>
</dbReference>
<keyword evidence="2" id="KW-0813">Transport</keyword>
<dbReference type="InterPro" id="IPR003251">
    <property type="entry name" value="Rr_diiron-bd_dom"/>
</dbReference>
<dbReference type="InterPro" id="IPR024934">
    <property type="entry name" value="Rubredoxin-like_dom"/>
</dbReference>
<evidence type="ECO:0000256" key="5">
    <source>
        <dbReference type="ARBA" id="ARBA00023004"/>
    </source>
</evidence>
<reference evidence="8" key="1">
    <citation type="journal article" date="2022" name="Nat. Microbiol.">
        <title>Unique mobile elements and scalable gene flow at the prokaryote-eukaryote boundary revealed by circularized Asgard archaea genomes.</title>
        <authorList>
            <person name="Wu F."/>
            <person name="Speth D.R."/>
            <person name="Philosof A."/>
            <person name="Cremiere A."/>
            <person name="Narayanan A."/>
            <person name="Barco R.A."/>
            <person name="Connon S.A."/>
            <person name="Amend J.P."/>
            <person name="Antoshechkin I.A."/>
            <person name="Orphan V.J."/>
        </authorList>
    </citation>
    <scope>NUCLEOTIDE SEQUENCE</scope>
    <source>
        <strain evidence="8">PM71</strain>
    </source>
</reference>
<dbReference type="InterPro" id="IPR012347">
    <property type="entry name" value="Ferritin-like"/>
</dbReference>
<dbReference type="Gene3D" id="2.20.28.10">
    <property type="match status" value="1"/>
</dbReference>
<dbReference type="EMBL" id="CP084166">
    <property type="protein sequence ID" value="UJG41406.1"/>
    <property type="molecule type" value="Genomic_DNA"/>
</dbReference>
<dbReference type="AlphaFoldDB" id="A0A9Y1BM76"/>
<proteinExistence type="predicted"/>
<dbReference type="Pfam" id="PF21349">
    <property type="entry name" value="RUBY_RBDX"/>
    <property type="match status" value="1"/>
</dbReference>
<dbReference type="CDD" id="cd00729">
    <property type="entry name" value="rubredoxin_SM"/>
    <property type="match status" value="1"/>
</dbReference>
<dbReference type="SUPFAM" id="SSF47240">
    <property type="entry name" value="Ferritin-like"/>
    <property type="match status" value="1"/>
</dbReference>
<accession>A0A9Y1BM76</accession>
<evidence type="ECO:0000256" key="1">
    <source>
        <dbReference type="ARBA" id="ARBA00001965"/>
    </source>
</evidence>
<gene>
    <name evidence="8" type="ORF">K9W45_02830</name>
</gene>
<dbReference type="InterPro" id="IPR048574">
    <property type="entry name" value="RUBY_RBDX"/>
</dbReference>
<dbReference type="Proteomes" id="UP001201020">
    <property type="component" value="Chromosome"/>
</dbReference>
<dbReference type="SUPFAM" id="SSF57802">
    <property type="entry name" value="Rubredoxin-like"/>
    <property type="match status" value="1"/>
</dbReference>
<evidence type="ECO:0000313" key="8">
    <source>
        <dbReference type="EMBL" id="UJG41406.1"/>
    </source>
</evidence>
<dbReference type="Gene3D" id="1.20.1260.10">
    <property type="match status" value="1"/>
</dbReference>
<evidence type="ECO:0000259" key="7">
    <source>
        <dbReference type="PROSITE" id="PS50905"/>
    </source>
</evidence>
<organism evidence="8">
    <name type="scientific">Candidatus Heimdallarchaeum aukensis</name>
    <dbReference type="NCBI Taxonomy" id="2876573"/>
    <lineage>
        <taxon>Archaea</taxon>
        <taxon>Promethearchaeati</taxon>
        <taxon>Candidatus Heimdallarchaeota</taxon>
        <taxon>Candidatus Heimdallarchaeia (ex Rinke et al. 2021) (nom. nud.)</taxon>
        <taxon>Candidatus Heimdallarchaeales</taxon>
        <taxon>Candidatus Heimdallarchaeaceae</taxon>
        <taxon>Candidatus Heimdallarchaeum</taxon>
    </lineage>
</organism>
<dbReference type="InterPro" id="IPR009040">
    <property type="entry name" value="Ferritin-like_diiron"/>
</dbReference>
<sequence>MKETIKNLAKAFVGESQARNRYTFYAKIARKEGYMQISQLFEITAMNEKEHSKVLFELLNELLEKEKMDIKELEIDAAVPTVIGSTEENLQAAIDGEHYENTIMYPEFAKVAEEEGFQKIAIKLRAIGRAEVHHEERYTKLLKEVKAKTVFKKEKKYYWVCEKCGYIHEGTEPPKKCPACEHSYNYFELKCEEY</sequence>
<protein>
    <submittedName>
        <fullName evidence="8">Rubrerythrin family protein</fullName>
    </submittedName>
</protein>
<name>A0A9Y1BM76_9ARCH</name>
<dbReference type="GO" id="GO:0016491">
    <property type="term" value="F:oxidoreductase activity"/>
    <property type="evidence" value="ECO:0007669"/>
    <property type="project" value="InterPro"/>
</dbReference>
<comment type="cofactor">
    <cofactor evidence="1">
        <name>Fe(3+)</name>
        <dbReference type="ChEBI" id="CHEBI:29034"/>
    </cofactor>
</comment>
<dbReference type="CDD" id="cd01041">
    <property type="entry name" value="Rubrerythrin"/>
    <property type="match status" value="1"/>
</dbReference>
<dbReference type="PROSITE" id="PS50905">
    <property type="entry name" value="FERRITIN_LIKE"/>
    <property type="match status" value="1"/>
</dbReference>
<keyword evidence="5" id="KW-0408">Iron</keyword>
<dbReference type="PANTHER" id="PTHR43865:SF1">
    <property type="entry name" value="RUBRERYTHRIN-RELATED"/>
    <property type="match status" value="1"/>
</dbReference>
<dbReference type="InterPro" id="IPR052364">
    <property type="entry name" value="Rubrerythrin"/>
</dbReference>
<keyword evidence="3" id="KW-0479">Metal-binding</keyword>
<evidence type="ECO:0000256" key="4">
    <source>
        <dbReference type="ARBA" id="ARBA00022982"/>
    </source>
</evidence>
<evidence type="ECO:0000256" key="2">
    <source>
        <dbReference type="ARBA" id="ARBA00022448"/>
    </source>
</evidence>
<evidence type="ECO:0000259" key="6">
    <source>
        <dbReference type="PROSITE" id="PS50903"/>
    </source>
</evidence>
<feature type="domain" description="Rubredoxin-like" evidence="6">
    <location>
        <begin position="156"/>
        <end position="190"/>
    </location>
</feature>
<dbReference type="NCBIfam" id="NF045767">
    <property type="entry name" value="RuberyRbr"/>
    <property type="match status" value="1"/>
</dbReference>
<dbReference type="PROSITE" id="PS50903">
    <property type="entry name" value="RUBREDOXIN_LIKE"/>
    <property type="match status" value="1"/>
</dbReference>
<dbReference type="InterPro" id="IPR009078">
    <property type="entry name" value="Ferritin-like_SF"/>
</dbReference>
<evidence type="ECO:0000256" key="3">
    <source>
        <dbReference type="ARBA" id="ARBA00022723"/>
    </source>
</evidence>
<dbReference type="Pfam" id="PF02915">
    <property type="entry name" value="Rubrerythrin"/>
    <property type="match status" value="1"/>
</dbReference>